<sequence>MHLATNHTLVINNMKHRISNILQHKKMMLKLIIFSMISLLTMAMLPSLLNMATEMPTPINPSLTNNQLENNQPADAPTTSTGSHPLKNSPASTNISNKA</sequence>
<dbReference type="AlphaFoldDB" id="F4ZFF5"/>
<keyword evidence="3" id="KW-0496">Mitochondrion</keyword>
<feature type="region of interest" description="Disordered" evidence="1">
    <location>
        <begin position="55"/>
        <end position="99"/>
    </location>
</feature>
<keyword evidence="2" id="KW-1133">Transmembrane helix</keyword>
<proteinExistence type="predicted"/>
<name>F4ZFF5_9BIVA</name>
<feature type="transmembrane region" description="Helical" evidence="2">
    <location>
        <begin position="27"/>
        <end position="49"/>
    </location>
</feature>
<accession>F4ZFF5</accession>
<gene>
    <name evidence="3" type="primary">forf</name>
</gene>
<dbReference type="EMBL" id="HM849379">
    <property type="protein sequence ID" value="AEC14038.1"/>
    <property type="molecule type" value="Genomic_DNA"/>
</dbReference>
<feature type="compositionally biased region" description="Polar residues" evidence="1">
    <location>
        <begin position="60"/>
        <end position="83"/>
    </location>
</feature>
<evidence type="ECO:0000256" key="1">
    <source>
        <dbReference type="SAM" id="MobiDB-lite"/>
    </source>
</evidence>
<reference evidence="3" key="1">
    <citation type="journal article" date="2011" name="Mol. Biol. Evol.">
        <title>Novel protein genes in animal mtDNA: a new sex determination system in freshwater mussels (Bivalvia: Unionoida)?</title>
        <authorList>
            <person name="Breton S."/>
            <person name="Stewart D.T."/>
            <person name="Shepardson S."/>
            <person name="Trdan R.J."/>
            <person name="Bogan A.E."/>
            <person name="Chapman E.G."/>
            <person name="Ruminas A.J."/>
            <person name="Piontkivska H."/>
            <person name="Hoeh W.R."/>
        </authorList>
    </citation>
    <scope>NUCLEOTIDE SEQUENCE</scope>
    <source>
        <strain evidence="3">H1946</strain>
    </source>
</reference>
<keyword evidence="2" id="KW-0472">Membrane</keyword>
<evidence type="ECO:0000313" key="3">
    <source>
        <dbReference type="EMBL" id="AEC14038.1"/>
    </source>
</evidence>
<feature type="compositionally biased region" description="Polar residues" evidence="1">
    <location>
        <begin position="89"/>
        <end position="99"/>
    </location>
</feature>
<keyword evidence="2" id="KW-0812">Transmembrane</keyword>
<evidence type="ECO:0000256" key="2">
    <source>
        <dbReference type="SAM" id="Phobius"/>
    </source>
</evidence>
<protein>
    <submittedName>
        <fullName evidence="3">Female-specific orf protein</fullName>
    </submittedName>
</protein>
<organism evidence="3">
    <name type="scientific">Reginaia ebena</name>
    <dbReference type="NCBI Taxonomy" id="131227"/>
    <lineage>
        <taxon>Eukaryota</taxon>
        <taxon>Metazoa</taxon>
        <taxon>Spiralia</taxon>
        <taxon>Lophotrochozoa</taxon>
        <taxon>Mollusca</taxon>
        <taxon>Bivalvia</taxon>
        <taxon>Autobranchia</taxon>
        <taxon>Heteroconchia</taxon>
        <taxon>Palaeoheterodonta</taxon>
        <taxon>Unionida</taxon>
        <taxon>Unionoidea</taxon>
        <taxon>Unionidae</taxon>
        <taxon>Ambleminae</taxon>
        <taxon>Amblemini</taxon>
        <taxon>Reginaia</taxon>
    </lineage>
</organism>
<geneLocation type="mitochondrion" evidence="3"/>